<evidence type="ECO:0000256" key="1">
    <source>
        <dbReference type="SAM" id="Phobius"/>
    </source>
</evidence>
<evidence type="ECO:0000313" key="2">
    <source>
        <dbReference type="EMBL" id="MBW33204.1"/>
    </source>
</evidence>
<dbReference type="AlphaFoldDB" id="A0A2M3ZXC6"/>
<protein>
    <submittedName>
        <fullName evidence="2">Putative secreted peptide</fullName>
    </submittedName>
</protein>
<keyword evidence="1" id="KW-0812">Transmembrane</keyword>
<name>A0A2M3ZXC6_9DIPT</name>
<dbReference type="EMBL" id="GGFM01012453">
    <property type="protein sequence ID" value="MBW33204.1"/>
    <property type="molecule type" value="Transcribed_RNA"/>
</dbReference>
<reference evidence="2" key="1">
    <citation type="submission" date="2018-01" db="EMBL/GenBank/DDBJ databases">
        <title>An insight into the sialome of Amazonian anophelines.</title>
        <authorList>
            <person name="Ribeiro J.M."/>
            <person name="Scarpassa V."/>
            <person name="Calvo E."/>
        </authorList>
    </citation>
    <scope>NUCLEOTIDE SEQUENCE</scope>
    <source>
        <tissue evidence="2">Salivary glands</tissue>
    </source>
</reference>
<accession>A0A2M3ZXC6</accession>
<keyword evidence="1" id="KW-1133">Transmembrane helix</keyword>
<feature type="transmembrane region" description="Helical" evidence="1">
    <location>
        <begin position="12"/>
        <end position="36"/>
    </location>
</feature>
<organism evidence="2">
    <name type="scientific">Anopheles braziliensis</name>
    <dbReference type="NCBI Taxonomy" id="58242"/>
    <lineage>
        <taxon>Eukaryota</taxon>
        <taxon>Metazoa</taxon>
        <taxon>Ecdysozoa</taxon>
        <taxon>Arthropoda</taxon>
        <taxon>Hexapoda</taxon>
        <taxon>Insecta</taxon>
        <taxon>Pterygota</taxon>
        <taxon>Neoptera</taxon>
        <taxon>Endopterygota</taxon>
        <taxon>Diptera</taxon>
        <taxon>Nematocera</taxon>
        <taxon>Culicoidea</taxon>
        <taxon>Culicidae</taxon>
        <taxon>Anophelinae</taxon>
        <taxon>Anopheles</taxon>
    </lineage>
</organism>
<sequence>MPPPMPFFIGRFMPAFIRLFPFMLGPFWVSSAPFVIPPPVLPVLELEPLLPSRAPLDEKLMESSLKSRNPGLSPS</sequence>
<proteinExistence type="predicted"/>
<keyword evidence="1" id="KW-0472">Membrane</keyword>